<gene>
    <name evidence="3" type="ORF">Sste5346_002957</name>
</gene>
<organism evidence="3 4">
    <name type="scientific">Sporothrix stenoceras</name>
    <dbReference type="NCBI Taxonomy" id="5173"/>
    <lineage>
        <taxon>Eukaryota</taxon>
        <taxon>Fungi</taxon>
        <taxon>Dikarya</taxon>
        <taxon>Ascomycota</taxon>
        <taxon>Pezizomycotina</taxon>
        <taxon>Sordariomycetes</taxon>
        <taxon>Sordariomycetidae</taxon>
        <taxon>Ophiostomatales</taxon>
        <taxon>Ophiostomataceae</taxon>
        <taxon>Sporothrix</taxon>
    </lineage>
</organism>
<sequence>MVDPIPSQTDMPSAIINPLHPSVEDKLDAKVKEIYNMYQANRLRADQVTYEEFNANRTKFIFPREKVASTPCAIGRISTHKIPVTEPAGEIDVRIYRSEGFEESDGKKLPLYVNYHGGGFVLGGLDDDDPMCRKICKETPCLIANVAYRMAPEFPHPVPVTDSWAALKWLVEHADELGIDRNLVAVGGLSAGGCLAAVLAQMVAKTNLIPLKMQVLIVPVTDARYVPLVAPKNEEEAAALDTPYKSYRDLAFAPMLPLERLVWFYRPWLGEDAETHAKNALDVRASPILAADEDLIGVARATFHVAEIDPLRSEAEMYYSRLKALGVPCDMNVYKGMVHPFAQWDGELPQARQLADNIANDLKIAFTTRDTAPGTSW</sequence>
<dbReference type="PANTHER" id="PTHR48081">
    <property type="entry name" value="AB HYDROLASE SUPERFAMILY PROTEIN C4A8.06C"/>
    <property type="match status" value="1"/>
</dbReference>
<evidence type="ECO:0000259" key="2">
    <source>
        <dbReference type="Pfam" id="PF07859"/>
    </source>
</evidence>
<dbReference type="InterPro" id="IPR050300">
    <property type="entry name" value="GDXG_lipolytic_enzyme"/>
</dbReference>
<proteinExistence type="predicted"/>
<protein>
    <recommendedName>
        <fullName evidence="2">Alpha/beta hydrolase fold-3 domain-containing protein</fullName>
    </recommendedName>
</protein>
<dbReference type="InterPro" id="IPR029058">
    <property type="entry name" value="AB_hydrolase_fold"/>
</dbReference>
<dbReference type="Pfam" id="PF07859">
    <property type="entry name" value="Abhydrolase_3"/>
    <property type="match status" value="1"/>
</dbReference>
<evidence type="ECO:0000313" key="4">
    <source>
        <dbReference type="Proteomes" id="UP001583186"/>
    </source>
</evidence>
<name>A0ABR3ZGM0_9PEZI</name>
<dbReference type="Proteomes" id="UP001583186">
    <property type="component" value="Unassembled WGS sequence"/>
</dbReference>
<feature type="domain" description="Alpha/beta hydrolase fold-3" evidence="2">
    <location>
        <begin position="113"/>
        <end position="342"/>
    </location>
</feature>
<dbReference type="SUPFAM" id="SSF53474">
    <property type="entry name" value="alpha/beta-Hydrolases"/>
    <property type="match status" value="1"/>
</dbReference>
<dbReference type="EMBL" id="JAWCUI010000012">
    <property type="protein sequence ID" value="KAL1899555.1"/>
    <property type="molecule type" value="Genomic_DNA"/>
</dbReference>
<evidence type="ECO:0000313" key="3">
    <source>
        <dbReference type="EMBL" id="KAL1899555.1"/>
    </source>
</evidence>
<keyword evidence="1" id="KW-0378">Hydrolase</keyword>
<dbReference type="PANTHER" id="PTHR48081:SF8">
    <property type="entry name" value="ALPHA_BETA HYDROLASE FOLD-3 DOMAIN-CONTAINING PROTEIN-RELATED"/>
    <property type="match status" value="1"/>
</dbReference>
<comment type="caution">
    <text evidence="3">The sequence shown here is derived from an EMBL/GenBank/DDBJ whole genome shotgun (WGS) entry which is preliminary data.</text>
</comment>
<evidence type="ECO:0000256" key="1">
    <source>
        <dbReference type="ARBA" id="ARBA00022801"/>
    </source>
</evidence>
<accession>A0ABR3ZGM0</accession>
<dbReference type="InterPro" id="IPR013094">
    <property type="entry name" value="AB_hydrolase_3"/>
</dbReference>
<reference evidence="3 4" key="1">
    <citation type="journal article" date="2024" name="IMA Fungus">
        <title>IMA Genome - F19 : A genome assembly and annotation guide to empower mycologists, including annotated draft genome sequences of Ceratocystis pirilliformis, Diaporthe australafricana, Fusarium ophioides, Paecilomyces lecythidis, and Sporothrix stenoceras.</title>
        <authorList>
            <person name="Aylward J."/>
            <person name="Wilson A.M."/>
            <person name="Visagie C.M."/>
            <person name="Spraker J."/>
            <person name="Barnes I."/>
            <person name="Buitendag C."/>
            <person name="Ceriani C."/>
            <person name="Del Mar Angel L."/>
            <person name="du Plessis D."/>
            <person name="Fuchs T."/>
            <person name="Gasser K."/>
            <person name="Kramer D."/>
            <person name="Li W."/>
            <person name="Munsamy K."/>
            <person name="Piso A."/>
            <person name="Price J.L."/>
            <person name="Sonnekus B."/>
            <person name="Thomas C."/>
            <person name="van der Nest A."/>
            <person name="van Dijk A."/>
            <person name="van Heerden A."/>
            <person name="van Vuuren N."/>
            <person name="Yilmaz N."/>
            <person name="Duong T.A."/>
            <person name="van der Merwe N.A."/>
            <person name="Wingfield M.J."/>
            <person name="Wingfield B.D."/>
        </authorList>
    </citation>
    <scope>NUCLEOTIDE SEQUENCE [LARGE SCALE GENOMIC DNA]</scope>
    <source>
        <strain evidence="3 4">CMW 5346</strain>
    </source>
</reference>
<dbReference type="Gene3D" id="3.40.50.1820">
    <property type="entry name" value="alpha/beta hydrolase"/>
    <property type="match status" value="1"/>
</dbReference>
<keyword evidence="4" id="KW-1185">Reference proteome</keyword>